<evidence type="ECO:0000256" key="1">
    <source>
        <dbReference type="SAM" id="MobiDB-lite"/>
    </source>
</evidence>
<organism evidence="3 4">
    <name type="scientific">Blastopirellula marina</name>
    <dbReference type="NCBI Taxonomy" id="124"/>
    <lineage>
        <taxon>Bacteria</taxon>
        <taxon>Pseudomonadati</taxon>
        <taxon>Planctomycetota</taxon>
        <taxon>Planctomycetia</taxon>
        <taxon>Pirellulales</taxon>
        <taxon>Pirellulaceae</taxon>
        <taxon>Blastopirellula</taxon>
    </lineage>
</organism>
<dbReference type="Pfam" id="PF01345">
    <property type="entry name" value="DUF11"/>
    <property type="match status" value="4"/>
</dbReference>
<dbReference type="InterPro" id="IPR001434">
    <property type="entry name" value="OmcB-like_DUF11"/>
</dbReference>
<feature type="compositionally biased region" description="Low complexity" evidence="1">
    <location>
        <begin position="164"/>
        <end position="188"/>
    </location>
</feature>
<dbReference type="InterPro" id="IPR047589">
    <property type="entry name" value="DUF11_rpt"/>
</dbReference>
<feature type="domain" description="DUF11" evidence="2">
    <location>
        <begin position="462"/>
        <end position="551"/>
    </location>
</feature>
<proteinExistence type="predicted"/>
<feature type="compositionally biased region" description="Polar residues" evidence="1">
    <location>
        <begin position="386"/>
        <end position="396"/>
    </location>
</feature>
<feature type="compositionally biased region" description="Polar residues" evidence="1">
    <location>
        <begin position="316"/>
        <end position="337"/>
    </location>
</feature>
<name>A0A2S8FP20_9BACT</name>
<gene>
    <name evidence="3" type="ORF">C5Y98_17040</name>
</gene>
<dbReference type="PANTHER" id="PTHR34819:SF3">
    <property type="entry name" value="CELL SURFACE PROTEIN"/>
    <property type="match status" value="1"/>
</dbReference>
<feature type="region of interest" description="Disordered" evidence="1">
    <location>
        <begin position="43"/>
        <end position="261"/>
    </location>
</feature>
<evidence type="ECO:0000313" key="3">
    <source>
        <dbReference type="EMBL" id="PQO33925.1"/>
    </source>
</evidence>
<comment type="caution">
    <text evidence="3">The sequence shown here is derived from an EMBL/GenBank/DDBJ whole genome shotgun (WGS) entry which is preliminary data.</text>
</comment>
<feature type="compositionally biased region" description="Low complexity" evidence="1">
    <location>
        <begin position="79"/>
        <end position="101"/>
    </location>
</feature>
<dbReference type="Proteomes" id="UP000239388">
    <property type="component" value="Unassembled WGS sequence"/>
</dbReference>
<dbReference type="NCBIfam" id="TIGR01451">
    <property type="entry name" value="B_ant_repeat"/>
    <property type="match status" value="2"/>
</dbReference>
<feature type="compositionally biased region" description="Low complexity" evidence="1">
    <location>
        <begin position="360"/>
        <end position="385"/>
    </location>
</feature>
<dbReference type="Gene3D" id="2.60.40.10">
    <property type="entry name" value="Immunoglobulins"/>
    <property type="match status" value="2"/>
</dbReference>
<feature type="domain" description="DUF11" evidence="2">
    <location>
        <begin position="687"/>
        <end position="759"/>
    </location>
</feature>
<feature type="domain" description="DUF11" evidence="2">
    <location>
        <begin position="566"/>
        <end position="653"/>
    </location>
</feature>
<feature type="domain" description="DUF11" evidence="2">
    <location>
        <begin position="798"/>
        <end position="887"/>
    </location>
</feature>
<reference evidence="3 4" key="1">
    <citation type="submission" date="2018-02" db="EMBL/GenBank/DDBJ databases">
        <title>Comparative genomes isolates from brazilian mangrove.</title>
        <authorList>
            <person name="Araujo J.E."/>
            <person name="Taketani R.G."/>
            <person name="Silva M.C.P."/>
            <person name="Loureco M.V."/>
            <person name="Andreote F.D."/>
        </authorList>
    </citation>
    <scope>NUCLEOTIDE SEQUENCE [LARGE SCALE GENOMIC DNA]</scope>
    <source>
        <strain evidence="3 4">NAP PRIS-MGV</strain>
    </source>
</reference>
<accession>A0A2S8FP20</accession>
<feature type="compositionally biased region" description="Polar residues" evidence="1">
    <location>
        <begin position="122"/>
        <end position="137"/>
    </location>
</feature>
<feature type="compositionally biased region" description="Low complexity" evidence="1">
    <location>
        <begin position="221"/>
        <end position="235"/>
    </location>
</feature>
<dbReference type="AlphaFoldDB" id="A0A2S8FP20"/>
<evidence type="ECO:0000313" key="4">
    <source>
        <dbReference type="Proteomes" id="UP000239388"/>
    </source>
</evidence>
<protein>
    <recommendedName>
        <fullName evidence="2">DUF11 domain-containing protein</fullName>
    </recommendedName>
</protein>
<dbReference type="PANTHER" id="PTHR34819">
    <property type="entry name" value="LARGE CYSTEINE-RICH PERIPLASMIC PROTEIN OMCB"/>
    <property type="match status" value="1"/>
</dbReference>
<evidence type="ECO:0000259" key="2">
    <source>
        <dbReference type="Pfam" id="PF01345"/>
    </source>
</evidence>
<feature type="compositionally biased region" description="Polar residues" evidence="1">
    <location>
        <begin position="147"/>
        <end position="159"/>
    </location>
</feature>
<sequence length="905" mass="93425">MEARKKFRMLGKDAMKNIYLRLAVIGGVVALGATAIGQSMMASRATPDPEPIEVSQNPKEDGVPTPAVSPFPNSQVMLASNESPAESSATEATTTANPAAADSIPKPPVSRFRIADDGTAAGATSPTNSAGSSTSATLGDENPPPSRFSQFLNNSSRSPAENPAAETVGDASATAAAGTAASRFSGSSMPSGTPEAPPVSRFGNPAASTGATIPPTPQSFAAETATSAPTTAAGMTPPPTRFQASDSALVEEAAGQVSAAAGGLAAEVNDAVAETTSAAHGAVEEAGSRFSSMVNSASQAISDQANTAADAVEESMPSTLPTQPRYGSNAYPSSNYESAGGYPSSVHESGMPNNPNRFSATPAPTTPAASDPVQPSVVGSSVSSDYNGTRGFSATAPSPAPAGMEATPSPAPVSQPAATRFADPPAIASRATPPVTGMLASARPGEARWEGDQTPSIRLEKVAPPEVQIGKVTTFELHVENNGRIEASNVMVQDMVPAGTKLVSTSPQATQNADGTLVWNLGTLQPRERKTLKLEILPMEEGNIGSVASVTFAAKASAKSVVTRPDLQVTQASSATVLAGNQLGITITISNPGTGAATGVVLEENVPENFSHPAGKELEFEVGTLRPGESRQLDLVLSATSAGRVKNILRARADGNLSREHGLDLEVVAPKLAIAMNGPKLRYLERPAKYTVSVSNPGTAPAHEIDLVTYLPKGLKFVEANNAGQYDSTRHAVFWNLQELPPAQTGTVELVALPIEAGDQRLRVEGTASKGLSAEDESTVHVEGLAAIFFEVADLADPIEVGKETTYDIKIVNQGSKEATNVQVLAEIPQGMKGISASGEANGEIQGQIVRFQPISRIDPKQTVRLKIQVQGTMPGNQRIKVQVSTDGIPAPITKEESTTIYADR</sequence>
<dbReference type="InterPro" id="IPR013783">
    <property type="entry name" value="Ig-like_fold"/>
</dbReference>
<feature type="region of interest" description="Disordered" evidence="1">
    <location>
        <begin position="297"/>
        <end position="418"/>
    </location>
</feature>
<dbReference type="InterPro" id="IPR051172">
    <property type="entry name" value="Chlamydia_OmcB"/>
</dbReference>
<dbReference type="EMBL" id="PUIB01000017">
    <property type="protein sequence ID" value="PQO33925.1"/>
    <property type="molecule type" value="Genomic_DNA"/>
</dbReference>
<feature type="compositionally biased region" description="Polar residues" evidence="1">
    <location>
        <begin position="297"/>
        <end position="307"/>
    </location>
</feature>